<dbReference type="InterPro" id="IPR000965">
    <property type="entry name" value="GPR_dom"/>
</dbReference>
<dbReference type="Pfam" id="PF00171">
    <property type="entry name" value="Aldedh"/>
    <property type="match status" value="1"/>
</dbReference>
<dbReference type="InterPro" id="IPR016163">
    <property type="entry name" value="Ald_DH_C"/>
</dbReference>
<evidence type="ECO:0000259" key="8">
    <source>
        <dbReference type="Pfam" id="PF00171"/>
    </source>
</evidence>
<dbReference type="Proteomes" id="UP000734218">
    <property type="component" value="Unassembled WGS sequence"/>
</dbReference>
<dbReference type="InterPro" id="IPR012134">
    <property type="entry name" value="Glu-5-SA_DH"/>
</dbReference>
<keyword evidence="7" id="KW-0963">Cytoplasm</keyword>
<evidence type="ECO:0000256" key="1">
    <source>
        <dbReference type="ARBA" id="ARBA00004985"/>
    </source>
</evidence>
<organism evidence="9 10">
    <name type="scientific">Sphingomonas jejuensis</name>
    <dbReference type="NCBI Taxonomy" id="904715"/>
    <lineage>
        <taxon>Bacteria</taxon>
        <taxon>Pseudomonadati</taxon>
        <taxon>Pseudomonadota</taxon>
        <taxon>Alphaproteobacteria</taxon>
        <taxon>Sphingomonadales</taxon>
        <taxon>Sphingomonadaceae</taxon>
        <taxon>Sphingomonas</taxon>
    </lineage>
</organism>
<dbReference type="CDD" id="cd07079">
    <property type="entry name" value="ALDH_F18-19_ProA-GPR"/>
    <property type="match status" value="1"/>
</dbReference>
<gene>
    <name evidence="7" type="primary">proA</name>
    <name evidence="9" type="ORF">GGR88_001152</name>
</gene>
<dbReference type="PIRSF" id="PIRSF000151">
    <property type="entry name" value="GPR"/>
    <property type="match status" value="1"/>
</dbReference>
<name>A0ABX0XK04_9SPHN</name>
<comment type="pathway">
    <text evidence="1 7">Amino-acid biosynthesis; L-proline biosynthesis; L-glutamate 5-semialdehyde from L-glutamate: step 2/2.</text>
</comment>
<dbReference type="NCBIfam" id="TIGR00407">
    <property type="entry name" value="proA"/>
    <property type="match status" value="1"/>
</dbReference>
<dbReference type="InterPro" id="IPR020593">
    <property type="entry name" value="G-glutamylP_reductase_CS"/>
</dbReference>
<dbReference type="InterPro" id="IPR016161">
    <property type="entry name" value="Ald_DH/histidinol_DH"/>
</dbReference>
<dbReference type="PANTHER" id="PTHR11063">
    <property type="entry name" value="GLUTAMATE SEMIALDEHYDE DEHYDROGENASE"/>
    <property type="match status" value="1"/>
</dbReference>
<evidence type="ECO:0000256" key="4">
    <source>
        <dbReference type="ARBA" id="ARBA00022857"/>
    </source>
</evidence>
<dbReference type="NCBIfam" id="NF001221">
    <property type="entry name" value="PRK00197.1"/>
    <property type="match status" value="1"/>
</dbReference>
<dbReference type="EC" id="1.2.1.41" evidence="7"/>
<dbReference type="PANTHER" id="PTHR11063:SF8">
    <property type="entry name" value="DELTA-1-PYRROLINE-5-CARBOXYLATE SYNTHASE"/>
    <property type="match status" value="1"/>
</dbReference>
<comment type="function">
    <text evidence="7">Catalyzes the NADPH-dependent reduction of L-glutamate 5-phosphate into L-glutamate 5-semialdehyde and phosphate. The product spontaneously undergoes cyclization to form 1-pyrroline-5-carboxylate.</text>
</comment>
<comment type="catalytic activity">
    <reaction evidence="6 7">
        <text>L-glutamate 5-semialdehyde + phosphate + NADP(+) = L-glutamyl 5-phosphate + NADPH + H(+)</text>
        <dbReference type="Rhea" id="RHEA:19541"/>
        <dbReference type="ChEBI" id="CHEBI:15378"/>
        <dbReference type="ChEBI" id="CHEBI:43474"/>
        <dbReference type="ChEBI" id="CHEBI:57783"/>
        <dbReference type="ChEBI" id="CHEBI:58066"/>
        <dbReference type="ChEBI" id="CHEBI:58274"/>
        <dbReference type="ChEBI" id="CHEBI:58349"/>
        <dbReference type="EC" id="1.2.1.41"/>
    </reaction>
</comment>
<feature type="domain" description="Aldehyde dehydrogenase" evidence="8">
    <location>
        <begin position="7"/>
        <end position="279"/>
    </location>
</feature>
<keyword evidence="5 7" id="KW-0560">Oxidoreductase</keyword>
<keyword evidence="4 7" id="KW-0521">NADP</keyword>
<dbReference type="InterPro" id="IPR016162">
    <property type="entry name" value="Ald_DH_N"/>
</dbReference>
<dbReference type="GO" id="GO:0004350">
    <property type="term" value="F:glutamate-5-semialdehyde dehydrogenase activity"/>
    <property type="evidence" value="ECO:0007669"/>
    <property type="project" value="UniProtKB-EC"/>
</dbReference>
<dbReference type="HAMAP" id="MF_00412">
    <property type="entry name" value="ProA"/>
    <property type="match status" value="1"/>
</dbReference>
<keyword evidence="2 7" id="KW-0028">Amino-acid biosynthesis</keyword>
<reference evidence="9 10" key="1">
    <citation type="submission" date="2020-03" db="EMBL/GenBank/DDBJ databases">
        <title>Genomic Encyclopedia of Type Strains, Phase IV (KMG-IV): sequencing the most valuable type-strain genomes for metagenomic binning, comparative biology and taxonomic classification.</title>
        <authorList>
            <person name="Goeker M."/>
        </authorList>
    </citation>
    <scope>NUCLEOTIDE SEQUENCE [LARGE SCALE GENOMIC DNA]</scope>
    <source>
        <strain evidence="9 10">DSM 27651</strain>
    </source>
</reference>
<comment type="subcellular location">
    <subcellularLocation>
        <location evidence="7">Cytoplasm</location>
    </subcellularLocation>
</comment>
<dbReference type="Gene3D" id="3.40.605.10">
    <property type="entry name" value="Aldehyde Dehydrogenase, Chain A, domain 1"/>
    <property type="match status" value="1"/>
</dbReference>
<keyword evidence="10" id="KW-1185">Reference proteome</keyword>
<dbReference type="EMBL" id="JAATJE010000001">
    <property type="protein sequence ID" value="NJC33678.1"/>
    <property type="molecule type" value="Genomic_DNA"/>
</dbReference>
<evidence type="ECO:0000313" key="10">
    <source>
        <dbReference type="Proteomes" id="UP000734218"/>
    </source>
</evidence>
<dbReference type="InterPro" id="IPR015590">
    <property type="entry name" value="Aldehyde_DH_dom"/>
</dbReference>
<proteinExistence type="inferred from homology"/>
<dbReference type="RefSeq" id="WP_167953637.1">
    <property type="nucleotide sequence ID" value="NZ_JAATJE010000001.1"/>
</dbReference>
<accession>A0ABX0XK04</accession>
<sequence>MSTLEGQVDAVGRGARSAAAAMAMASAAVRTDALSRIFNGLAAASEAILAANAEDIAAARAGGMSDALIDRLTLTPARIRDMADAVATIAAQPDPVGEEMARWTRPNGLDIARVRVPIGVLAVIFESRPNVTADAAALAIRSGNAAILRCGSDCLRSSLAIAEVVAAGLRDAGLPPTAVQLIDTPDRAAVGLMLGGLNGTIDLLIPRGGKSLVARVQAEAKVPVLGHLEGLCHSFVHAAADIDMARAVVVNAKMRRVSVCGATETLLVDRDAAPRLLPPIAADLIAAGCALRGDDGARAIVPNMAAATEDDWSTEYLAPILAVALVDGVEGAAAHIRRHGSGHTEAIITEDAAAADRFVQMVDSAIVLVNASTQYADGGEFGFGGEIGISTARLHARGPVGAEGLTTYKYVVRGSGQVRP</sequence>
<protein>
    <recommendedName>
        <fullName evidence="7">Gamma-glutamyl phosphate reductase</fullName>
        <shortName evidence="7">GPR</shortName>
        <ecNumber evidence="7">1.2.1.41</ecNumber>
    </recommendedName>
    <alternativeName>
        <fullName evidence="7">Glutamate-5-semialdehyde dehydrogenase</fullName>
    </alternativeName>
    <alternativeName>
        <fullName evidence="7">Glutamyl-gamma-semialdehyde dehydrogenase</fullName>
        <shortName evidence="7">GSA dehydrogenase</shortName>
    </alternativeName>
</protein>
<comment type="similarity">
    <text evidence="7">Belongs to the gamma-glutamyl phosphate reductase family.</text>
</comment>
<evidence type="ECO:0000256" key="3">
    <source>
        <dbReference type="ARBA" id="ARBA00022650"/>
    </source>
</evidence>
<comment type="caution">
    <text evidence="9">The sequence shown here is derived from an EMBL/GenBank/DDBJ whole genome shotgun (WGS) entry which is preliminary data.</text>
</comment>
<dbReference type="SUPFAM" id="SSF53720">
    <property type="entry name" value="ALDH-like"/>
    <property type="match status" value="1"/>
</dbReference>
<evidence type="ECO:0000256" key="6">
    <source>
        <dbReference type="ARBA" id="ARBA00049024"/>
    </source>
</evidence>
<evidence type="ECO:0000256" key="2">
    <source>
        <dbReference type="ARBA" id="ARBA00022605"/>
    </source>
</evidence>
<dbReference type="Gene3D" id="3.40.309.10">
    <property type="entry name" value="Aldehyde Dehydrogenase, Chain A, domain 2"/>
    <property type="match status" value="1"/>
</dbReference>
<evidence type="ECO:0000313" key="9">
    <source>
        <dbReference type="EMBL" id="NJC33678.1"/>
    </source>
</evidence>
<keyword evidence="3 7" id="KW-0641">Proline biosynthesis</keyword>
<evidence type="ECO:0000256" key="7">
    <source>
        <dbReference type="HAMAP-Rule" id="MF_00412"/>
    </source>
</evidence>
<dbReference type="PROSITE" id="PS01223">
    <property type="entry name" value="PROA"/>
    <property type="match status" value="1"/>
</dbReference>
<evidence type="ECO:0000256" key="5">
    <source>
        <dbReference type="ARBA" id="ARBA00023002"/>
    </source>
</evidence>